<gene>
    <name evidence="2" type="primary">ND4L</name>
</gene>
<keyword evidence="1" id="KW-0472">Membrane</keyword>
<feature type="transmembrane region" description="Helical" evidence="1">
    <location>
        <begin position="29"/>
        <end position="51"/>
    </location>
</feature>
<dbReference type="EMBL" id="MT628577">
    <property type="protein sequence ID" value="QLY89855.1"/>
    <property type="molecule type" value="Genomic_DNA"/>
</dbReference>
<feature type="transmembrane region" description="Helical" evidence="1">
    <location>
        <begin position="6"/>
        <end position="22"/>
    </location>
</feature>
<evidence type="ECO:0000256" key="1">
    <source>
        <dbReference type="SAM" id="Phobius"/>
    </source>
</evidence>
<feature type="transmembrane region" description="Helical" evidence="1">
    <location>
        <begin position="57"/>
        <end position="79"/>
    </location>
</feature>
<name>A0A7D6W536_9GAST</name>
<proteinExistence type="predicted"/>
<evidence type="ECO:0000313" key="2">
    <source>
        <dbReference type="EMBL" id="QLY89855.1"/>
    </source>
</evidence>
<reference evidence="2" key="1">
    <citation type="submission" date="2020-06" db="EMBL/GenBank/DDBJ databases">
        <title>DNAmark Project.</title>
        <authorList>
            <person name="Leerhoei F."/>
        </authorList>
    </citation>
    <scope>NUCLEOTIDE SEQUENCE</scope>
    <source>
        <strain evidence="2">DM1236</strain>
    </source>
</reference>
<accession>A0A7D6W536</accession>
<keyword evidence="1" id="KW-0812">Transmembrane</keyword>
<sequence length="95" mass="10989">MLMLTMSVMIIFVLCYTFINSGKYILNSLIILETIMLFTMVFMIISLSWILESNYMFIMLMTFMACEAALGLSLLVSFVRLRGNNFIQSLSLNCW</sequence>
<geneLocation type="mitochondrion" evidence="2"/>
<dbReference type="AlphaFoldDB" id="A0A7D6W536"/>
<protein>
    <submittedName>
        <fullName evidence="2">NADH dehydrogenase subunit 4L</fullName>
    </submittedName>
</protein>
<organism evidence="2">
    <name type="scientific">Gyraulus laevis</name>
    <dbReference type="NCBI Taxonomy" id="1201560"/>
    <lineage>
        <taxon>Eukaryota</taxon>
        <taxon>Metazoa</taxon>
        <taxon>Spiralia</taxon>
        <taxon>Lophotrochozoa</taxon>
        <taxon>Mollusca</taxon>
        <taxon>Gastropoda</taxon>
        <taxon>Heterobranchia</taxon>
        <taxon>Euthyneura</taxon>
        <taxon>Panpulmonata</taxon>
        <taxon>Hygrophila</taxon>
        <taxon>Lymnaeoidea</taxon>
        <taxon>Planorbidae</taxon>
        <taxon>Gyraulus</taxon>
    </lineage>
</organism>
<keyword evidence="2" id="KW-0496">Mitochondrion</keyword>
<keyword evidence="1" id="KW-1133">Transmembrane helix</keyword>
<dbReference type="Gene3D" id="1.10.287.3510">
    <property type="match status" value="1"/>
</dbReference>